<name>A0A9Q3FI85_9BASI</name>
<evidence type="ECO:0000256" key="1">
    <source>
        <dbReference type="SAM" id="MobiDB-lite"/>
    </source>
</evidence>
<evidence type="ECO:0000313" key="2">
    <source>
        <dbReference type="EMBL" id="MBW0537801.1"/>
    </source>
</evidence>
<dbReference type="AlphaFoldDB" id="A0A9Q3FI85"/>
<reference evidence="2" key="1">
    <citation type="submission" date="2021-03" db="EMBL/GenBank/DDBJ databases">
        <title>Draft genome sequence of rust myrtle Austropuccinia psidii MF-1, a brazilian biotype.</title>
        <authorList>
            <person name="Quecine M.C."/>
            <person name="Pachon D.M.R."/>
            <person name="Bonatelli M.L."/>
            <person name="Correr F.H."/>
            <person name="Franceschini L.M."/>
            <person name="Leite T.F."/>
            <person name="Margarido G.R.A."/>
            <person name="Almeida C.A."/>
            <person name="Ferrarezi J.A."/>
            <person name="Labate C.A."/>
        </authorList>
    </citation>
    <scope>NUCLEOTIDE SEQUENCE</scope>
    <source>
        <strain evidence="2">MF-1</strain>
    </source>
</reference>
<evidence type="ECO:0000313" key="3">
    <source>
        <dbReference type="Proteomes" id="UP000765509"/>
    </source>
</evidence>
<protein>
    <submittedName>
        <fullName evidence="2">Uncharacterized protein</fullName>
    </submittedName>
</protein>
<keyword evidence="3" id="KW-1185">Reference proteome</keyword>
<organism evidence="2 3">
    <name type="scientific">Austropuccinia psidii MF-1</name>
    <dbReference type="NCBI Taxonomy" id="1389203"/>
    <lineage>
        <taxon>Eukaryota</taxon>
        <taxon>Fungi</taxon>
        <taxon>Dikarya</taxon>
        <taxon>Basidiomycota</taxon>
        <taxon>Pucciniomycotina</taxon>
        <taxon>Pucciniomycetes</taxon>
        <taxon>Pucciniales</taxon>
        <taxon>Sphaerophragmiaceae</taxon>
        <taxon>Austropuccinia</taxon>
    </lineage>
</organism>
<sequence length="92" mass="10118">MPAQAPDASHANPYVVQVPDNLSVFLCRCRLPIIHIQILMLVQASNNSHENPDACEGSQQFKQFLTPVQASDNSHANPSTCEGSQKFKQLNT</sequence>
<feature type="region of interest" description="Disordered" evidence="1">
    <location>
        <begin position="67"/>
        <end position="92"/>
    </location>
</feature>
<gene>
    <name evidence="2" type="ORF">O181_077516</name>
</gene>
<dbReference type="EMBL" id="AVOT02042397">
    <property type="protein sequence ID" value="MBW0537801.1"/>
    <property type="molecule type" value="Genomic_DNA"/>
</dbReference>
<accession>A0A9Q3FI85</accession>
<comment type="caution">
    <text evidence="2">The sequence shown here is derived from an EMBL/GenBank/DDBJ whole genome shotgun (WGS) entry which is preliminary data.</text>
</comment>
<dbReference type="Proteomes" id="UP000765509">
    <property type="component" value="Unassembled WGS sequence"/>
</dbReference>
<proteinExistence type="predicted"/>